<dbReference type="Pfam" id="PF16344">
    <property type="entry name" value="FecR_C"/>
    <property type="match status" value="1"/>
</dbReference>
<organism evidence="3 4">
    <name type="scientific">Arcicella gelida</name>
    <dbReference type="NCBI Taxonomy" id="2984195"/>
    <lineage>
        <taxon>Bacteria</taxon>
        <taxon>Pseudomonadati</taxon>
        <taxon>Bacteroidota</taxon>
        <taxon>Cytophagia</taxon>
        <taxon>Cytophagales</taxon>
        <taxon>Flectobacillaceae</taxon>
        <taxon>Arcicella</taxon>
    </lineage>
</organism>
<reference evidence="3 4" key="1">
    <citation type="submission" date="2023-12" db="EMBL/GenBank/DDBJ databases">
        <title>Novel species of the genus Arcicella isolated from rivers.</title>
        <authorList>
            <person name="Lu H."/>
        </authorList>
    </citation>
    <scope>NUCLEOTIDE SEQUENCE [LARGE SCALE GENOMIC DNA]</scope>
    <source>
        <strain evidence="3 4">DC2W</strain>
    </source>
</reference>
<evidence type="ECO:0000259" key="1">
    <source>
        <dbReference type="Pfam" id="PF04773"/>
    </source>
</evidence>
<dbReference type="EMBL" id="JAYGIL010000026">
    <property type="protein sequence ID" value="MEA5404839.1"/>
    <property type="molecule type" value="Genomic_DNA"/>
</dbReference>
<name>A0ABU5S8Q6_9BACT</name>
<dbReference type="PANTHER" id="PTHR30273">
    <property type="entry name" value="PERIPLASMIC SIGNAL SENSOR AND SIGMA FACTOR ACTIVATOR FECR-RELATED"/>
    <property type="match status" value="1"/>
</dbReference>
<evidence type="ECO:0000313" key="3">
    <source>
        <dbReference type="EMBL" id="MEA5404839.1"/>
    </source>
</evidence>
<dbReference type="PIRSF" id="PIRSF018266">
    <property type="entry name" value="FecR"/>
    <property type="match status" value="1"/>
</dbReference>
<dbReference type="Pfam" id="PF04773">
    <property type="entry name" value="FecR"/>
    <property type="match status" value="1"/>
</dbReference>
<dbReference type="Gene3D" id="2.60.120.1440">
    <property type="match status" value="1"/>
</dbReference>
<dbReference type="InterPro" id="IPR032508">
    <property type="entry name" value="FecR_C"/>
</dbReference>
<dbReference type="Proteomes" id="UP001303899">
    <property type="component" value="Unassembled WGS sequence"/>
</dbReference>
<protein>
    <submittedName>
        <fullName evidence="3">FecR family protein</fullName>
    </submittedName>
</protein>
<dbReference type="PANTHER" id="PTHR30273:SF2">
    <property type="entry name" value="PROTEIN FECR"/>
    <property type="match status" value="1"/>
</dbReference>
<feature type="domain" description="FecR protein" evidence="1">
    <location>
        <begin position="157"/>
        <end position="241"/>
    </location>
</feature>
<proteinExistence type="predicted"/>
<gene>
    <name evidence="3" type="ORF">VB776_18030</name>
</gene>
<accession>A0ABU5S8Q6</accession>
<dbReference type="InterPro" id="IPR012373">
    <property type="entry name" value="Ferrdict_sens_TM"/>
</dbReference>
<feature type="domain" description="Protein FecR C-terminal" evidence="2">
    <location>
        <begin position="300"/>
        <end position="367"/>
    </location>
</feature>
<dbReference type="InterPro" id="IPR006860">
    <property type="entry name" value="FecR"/>
</dbReference>
<dbReference type="RefSeq" id="WP_323698274.1">
    <property type="nucleotide sequence ID" value="NZ_JAYGIL010000026.1"/>
</dbReference>
<comment type="caution">
    <text evidence="3">The sequence shown here is derived from an EMBL/GenBank/DDBJ whole genome shotgun (WGS) entry which is preliminary data.</text>
</comment>
<evidence type="ECO:0000313" key="4">
    <source>
        <dbReference type="Proteomes" id="UP001303899"/>
    </source>
</evidence>
<sequence>MNIHYEQFSSSDFVTDDAFLNHYLSPTDSSKAFWESWLSNHPEKKEEWLAAQKLIEAVQLGLSEYVRTYLSKEAEESLLQRILITNAESDEKEVKPIPIWRQSWFQVMAACFILFLGLKVLYFNKSVQSESVYEKQMAVFAEEKLTEKINDKTTVDTLKLPDGSLIYLSPNSKISYVNSFGKENRTVYLSGKAIFDVVKIPSKPFYVYANELVTKVLGTKFEVFSFDNDKDVIVKVLSGKVSVYKNPKFDKVTVSNIEKLGVLLKPNQQVTFSREKEFFKKAIVEQPILLIAQHISKPTFIYDEAPVVAVLDEISKAYGVEIIFNREMMQSCQLTSSMEEESLQDKLNIICKSIGATYEIIDAQIIINSKMCQSN</sequence>
<dbReference type="Gene3D" id="3.55.50.30">
    <property type="match status" value="1"/>
</dbReference>
<evidence type="ECO:0000259" key="2">
    <source>
        <dbReference type="Pfam" id="PF16344"/>
    </source>
</evidence>
<keyword evidence="4" id="KW-1185">Reference proteome</keyword>